<dbReference type="OrthoDB" id="42146at2157"/>
<evidence type="ECO:0000256" key="4">
    <source>
        <dbReference type="SAM" id="MobiDB-lite"/>
    </source>
</evidence>
<keyword evidence="3" id="KW-0732">Signal</keyword>
<comment type="similarity">
    <text evidence="1">Belongs to the bacterial solute-binding protein 1 family.</text>
</comment>
<dbReference type="EMBL" id="CP058601">
    <property type="protein sequence ID" value="QLG48171.1"/>
    <property type="molecule type" value="Genomic_DNA"/>
</dbReference>
<proteinExistence type="inferred from homology"/>
<evidence type="ECO:0000313" key="6">
    <source>
        <dbReference type="Proteomes" id="UP000509241"/>
    </source>
</evidence>
<name>A0A7D5H1B6_9EURY</name>
<dbReference type="PROSITE" id="PS51318">
    <property type="entry name" value="TAT"/>
    <property type="match status" value="1"/>
</dbReference>
<dbReference type="Proteomes" id="UP000509241">
    <property type="component" value="Chromosome"/>
</dbReference>
<sequence>MTMQRRSVLKSIGGVAGGAALAGCTGLFTSGGNDAALWHDFTDAEKDTVDGFLEQFNDETDHEIEASSISNLGDQLETALPSNDGPMSFAWAHDWVGKEHEDGNLYDATDDIDVDVDSTYTEVAAGAVRWEDNLYGLPYGAETTALLYNKDLVDEPPETADEMVSIMERVDTDYGIACPGEVYNISGYLQAFGGVLYDAGADDLGVDSDEVVEGLEFARDNIYEHSPEDLQIDGNVSVFQDGNAPFIITGPWNISGFSDAGIDVGVTTLPAPNGGEPTPYTGIQMWYFTSRLGEADDDVFDATTAWGEWYTTTKDVATTNAEEHALIPVLTEVIEGGELSDQVKSFSDSVEMGMAMPANSKMDAVWAPVKSAIQNVVGSGNDPQSELESAAEEIRGNWG</sequence>
<dbReference type="KEGG" id="haly:HYG82_04575"/>
<dbReference type="Pfam" id="PF13416">
    <property type="entry name" value="SBP_bac_8"/>
    <property type="match status" value="1"/>
</dbReference>
<keyword evidence="6" id="KW-1185">Reference proteome</keyword>
<evidence type="ECO:0000256" key="3">
    <source>
        <dbReference type="ARBA" id="ARBA00022729"/>
    </source>
</evidence>
<dbReference type="SUPFAM" id="SSF53850">
    <property type="entry name" value="Periplasmic binding protein-like II"/>
    <property type="match status" value="1"/>
</dbReference>
<dbReference type="PANTHER" id="PTHR30061:SF50">
    <property type="entry name" value="MALTOSE_MALTODEXTRIN-BINDING PERIPLASMIC PROTEIN"/>
    <property type="match status" value="1"/>
</dbReference>
<evidence type="ECO:0000256" key="1">
    <source>
        <dbReference type="ARBA" id="ARBA00008520"/>
    </source>
</evidence>
<dbReference type="AlphaFoldDB" id="A0A7D5H1B6"/>
<gene>
    <name evidence="5" type="ORF">HYG82_04575</name>
</gene>
<feature type="region of interest" description="Disordered" evidence="4">
    <location>
        <begin position="377"/>
        <end position="399"/>
    </location>
</feature>
<protein>
    <submittedName>
        <fullName evidence="5">Extracellular solute-binding protein</fullName>
    </submittedName>
</protein>
<accession>A0A7D5H1B6</accession>
<reference evidence="5 6" key="1">
    <citation type="submission" date="2020-07" db="EMBL/GenBank/DDBJ databases">
        <authorList>
            <person name="Cui H."/>
        </authorList>
    </citation>
    <scope>NUCLEOTIDE SEQUENCE [LARGE SCALE GENOMIC DNA]</scope>
    <source>
        <strain evidence="5 6">YPL8</strain>
    </source>
</reference>
<dbReference type="InterPro" id="IPR006059">
    <property type="entry name" value="SBP"/>
</dbReference>
<evidence type="ECO:0000313" key="5">
    <source>
        <dbReference type="EMBL" id="QLG48171.1"/>
    </source>
</evidence>
<dbReference type="GO" id="GO:0055052">
    <property type="term" value="C:ATP-binding cassette (ABC) transporter complex, substrate-binding subunit-containing"/>
    <property type="evidence" value="ECO:0007669"/>
    <property type="project" value="TreeGrafter"/>
</dbReference>
<dbReference type="InterPro" id="IPR006311">
    <property type="entry name" value="TAT_signal"/>
</dbReference>
<organism evidence="5 6">
    <name type="scientific">Natrinema halophilum</name>
    <dbReference type="NCBI Taxonomy" id="1699371"/>
    <lineage>
        <taxon>Archaea</taxon>
        <taxon>Methanobacteriati</taxon>
        <taxon>Methanobacteriota</taxon>
        <taxon>Stenosarchaea group</taxon>
        <taxon>Halobacteria</taxon>
        <taxon>Halobacteriales</taxon>
        <taxon>Natrialbaceae</taxon>
        <taxon>Natrinema</taxon>
    </lineage>
</organism>
<dbReference type="PROSITE" id="PS51257">
    <property type="entry name" value="PROKAR_LIPOPROTEIN"/>
    <property type="match status" value="1"/>
</dbReference>
<feature type="compositionally biased region" description="Polar residues" evidence="4">
    <location>
        <begin position="377"/>
        <end position="387"/>
    </location>
</feature>
<evidence type="ECO:0000256" key="2">
    <source>
        <dbReference type="ARBA" id="ARBA00022448"/>
    </source>
</evidence>
<dbReference type="GO" id="GO:1901982">
    <property type="term" value="F:maltose binding"/>
    <property type="evidence" value="ECO:0007669"/>
    <property type="project" value="TreeGrafter"/>
</dbReference>
<dbReference type="GO" id="GO:0042956">
    <property type="term" value="P:maltodextrin transmembrane transport"/>
    <property type="evidence" value="ECO:0007669"/>
    <property type="project" value="TreeGrafter"/>
</dbReference>
<keyword evidence="2" id="KW-0813">Transport</keyword>
<dbReference type="PANTHER" id="PTHR30061">
    <property type="entry name" value="MALTOSE-BINDING PERIPLASMIC PROTEIN"/>
    <property type="match status" value="1"/>
</dbReference>
<dbReference type="GO" id="GO:0015768">
    <property type="term" value="P:maltose transport"/>
    <property type="evidence" value="ECO:0007669"/>
    <property type="project" value="TreeGrafter"/>
</dbReference>
<dbReference type="Gene3D" id="3.40.190.10">
    <property type="entry name" value="Periplasmic binding protein-like II"/>
    <property type="match status" value="2"/>
</dbReference>